<dbReference type="GO" id="GO:0016020">
    <property type="term" value="C:membrane"/>
    <property type="evidence" value="ECO:0007669"/>
    <property type="project" value="UniProtKB-SubCell"/>
</dbReference>
<dbReference type="EMBL" id="JBAMMX010000015">
    <property type="protein sequence ID" value="KAK6926891.1"/>
    <property type="molecule type" value="Genomic_DNA"/>
</dbReference>
<keyword evidence="4" id="KW-1185">Reference proteome</keyword>
<evidence type="ECO:0000313" key="3">
    <source>
        <dbReference type="EMBL" id="KAK6926891.1"/>
    </source>
</evidence>
<evidence type="ECO:0000313" key="4">
    <source>
        <dbReference type="Proteomes" id="UP001370490"/>
    </source>
</evidence>
<dbReference type="Proteomes" id="UP001370490">
    <property type="component" value="Unassembled WGS sequence"/>
</dbReference>
<reference evidence="3 4" key="1">
    <citation type="submission" date="2023-12" db="EMBL/GenBank/DDBJ databases">
        <title>A high-quality genome assembly for Dillenia turbinata (Dilleniales).</title>
        <authorList>
            <person name="Chanderbali A."/>
        </authorList>
    </citation>
    <scope>NUCLEOTIDE SEQUENCE [LARGE SCALE GENOMIC DNA]</scope>
    <source>
        <strain evidence="3">LSX21</strain>
        <tissue evidence="3">Leaf</tissue>
    </source>
</reference>
<comment type="caution">
    <text evidence="3">The sequence shown here is derived from an EMBL/GenBank/DDBJ whole genome shotgun (WGS) entry which is preliminary data.</text>
</comment>
<feature type="non-terminal residue" evidence="3">
    <location>
        <position position="1"/>
    </location>
</feature>
<dbReference type="AlphaFoldDB" id="A0AAN8VB43"/>
<proteinExistence type="predicted"/>
<name>A0AAN8VB43_9MAGN</name>
<dbReference type="InterPro" id="IPR024788">
    <property type="entry name" value="Malectin-like_Carb-bd_dom"/>
</dbReference>
<feature type="domain" description="Malectin-like" evidence="2">
    <location>
        <begin position="10"/>
        <end position="337"/>
    </location>
</feature>
<evidence type="ECO:0000256" key="1">
    <source>
        <dbReference type="ARBA" id="ARBA00004167"/>
    </source>
</evidence>
<organism evidence="3 4">
    <name type="scientific">Dillenia turbinata</name>
    <dbReference type="NCBI Taxonomy" id="194707"/>
    <lineage>
        <taxon>Eukaryota</taxon>
        <taxon>Viridiplantae</taxon>
        <taxon>Streptophyta</taxon>
        <taxon>Embryophyta</taxon>
        <taxon>Tracheophyta</taxon>
        <taxon>Spermatophyta</taxon>
        <taxon>Magnoliopsida</taxon>
        <taxon>eudicotyledons</taxon>
        <taxon>Gunneridae</taxon>
        <taxon>Pentapetalae</taxon>
        <taxon>Dilleniales</taxon>
        <taxon>Dilleniaceae</taxon>
        <taxon>Dillenia</taxon>
    </lineage>
</organism>
<dbReference type="PANTHER" id="PTHR45631:SF44">
    <property type="entry name" value="CARBOHYDRATE-BINDING PROTEIN OF THE ER PROTEIN"/>
    <property type="match status" value="1"/>
</dbReference>
<dbReference type="Gene3D" id="2.60.120.430">
    <property type="entry name" value="Galactose-binding lectin"/>
    <property type="match status" value="1"/>
</dbReference>
<evidence type="ECO:0000259" key="2">
    <source>
        <dbReference type="Pfam" id="PF12819"/>
    </source>
</evidence>
<sequence length="418" mass="45995">GSVLAVLLSIDCGSSTSHKDGFEITWTGDDEYIQTGESKSVGNTGNDAAMNTLRVFTSPTKNCYNIPGEQGTKILLRASFYYGNYDSKSTPPTFDLLFDGNFWDTINTTPDTVIYREVTYIPKSKNISLCLGQKYTNQFPIISTIEVRSLGSNIYSLKDISEYPLLLSQRTDYTWGSADKVVRSTNDEYDRIWTRFSWSAVREKGWEDLTSNTSTIDVSKASDNPPELLLSYGVQTANTSTNLVLDVSTLSSTKVAVYINMYFTEVWDPAYLNSSERRSFDIYLDNQIIAKDFSPVFAVAAEISKINVSASSASNFYLAATSNSTLPPLIMGAELFVVGTALANGTNTQDVSGLASLQQGFSALLEWSGDPCLPAEYPWEWVKCTSNSTPRVTSLLLGSYKLSGKLPDFSSLDAIQSM</sequence>
<protein>
    <submittedName>
        <fullName evidence="3">Malectin-like domain</fullName>
    </submittedName>
</protein>
<dbReference type="Pfam" id="PF12819">
    <property type="entry name" value="Malectin_like"/>
    <property type="match status" value="1"/>
</dbReference>
<gene>
    <name evidence="3" type="ORF">RJ641_008610</name>
</gene>
<accession>A0AAN8VB43</accession>
<comment type="subcellular location">
    <subcellularLocation>
        <location evidence="1">Membrane</location>
        <topology evidence="1">Single-pass membrane protein</topology>
    </subcellularLocation>
</comment>
<dbReference type="PANTHER" id="PTHR45631">
    <property type="entry name" value="OS07G0107800 PROTEIN-RELATED"/>
    <property type="match status" value="1"/>
</dbReference>